<dbReference type="Gene3D" id="1.10.12.10">
    <property type="entry name" value="Lyase 2-enoyl-coa Hydratase, Chain A, domain 2"/>
    <property type="match status" value="1"/>
</dbReference>
<evidence type="ECO:0000256" key="6">
    <source>
        <dbReference type="ARBA" id="ARBA00037410"/>
    </source>
</evidence>
<comment type="function">
    <text evidence="6">May play a role in fatty acid biosynthesis and insulin sensitivity.</text>
</comment>
<dbReference type="InterPro" id="IPR029045">
    <property type="entry name" value="ClpP/crotonase-like_dom_sf"/>
</dbReference>
<gene>
    <name evidence="8" type="ORF">MNBD_ALPHA03-171</name>
</gene>
<keyword evidence="4" id="KW-0443">Lipid metabolism</keyword>
<dbReference type="GO" id="GO:0005739">
    <property type="term" value="C:mitochondrion"/>
    <property type="evidence" value="ECO:0007669"/>
    <property type="project" value="UniProtKB-SubCell"/>
</dbReference>
<dbReference type="CDD" id="cd06558">
    <property type="entry name" value="crotonase-like"/>
    <property type="match status" value="1"/>
</dbReference>
<dbReference type="EMBL" id="UOFW01000187">
    <property type="protein sequence ID" value="VAX06875.1"/>
    <property type="molecule type" value="Genomic_DNA"/>
</dbReference>
<dbReference type="PANTHER" id="PTHR43602:SF1">
    <property type="entry name" value="ENOYL-COA HYDRATASE DOMAIN-CONTAINING PROTEIN 3, MITOCHONDRIAL"/>
    <property type="match status" value="1"/>
</dbReference>
<dbReference type="PANTHER" id="PTHR43602">
    <property type="match status" value="1"/>
</dbReference>
<evidence type="ECO:0000256" key="1">
    <source>
        <dbReference type="ARBA" id="ARBA00004173"/>
    </source>
</evidence>
<dbReference type="SUPFAM" id="SSF52096">
    <property type="entry name" value="ClpP/crotonase"/>
    <property type="match status" value="1"/>
</dbReference>
<dbReference type="GO" id="GO:0016836">
    <property type="term" value="F:hydro-lyase activity"/>
    <property type="evidence" value="ECO:0007669"/>
    <property type="project" value="TreeGrafter"/>
</dbReference>
<name>A0A3B1BKX0_9ZZZZ</name>
<dbReference type="GO" id="GO:0006631">
    <property type="term" value="P:fatty acid metabolic process"/>
    <property type="evidence" value="ECO:0007669"/>
    <property type="project" value="UniProtKB-KW"/>
</dbReference>
<evidence type="ECO:0000256" key="2">
    <source>
        <dbReference type="ARBA" id="ARBA00022832"/>
    </source>
</evidence>
<dbReference type="AlphaFoldDB" id="A0A3B1BKX0"/>
<organism evidence="8">
    <name type="scientific">hydrothermal vent metagenome</name>
    <dbReference type="NCBI Taxonomy" id="652676"/>
    <lineage>
        <taxon>unclassified sequences</taxon>
        <taxon>metagenomes</taxon>
        <taxon>ecological metagenomes</taxon>
    </lineage>
</organism>
<dbReference type="Gene3D" id="3.90.226.10">
    <property type="entry name" value="2-enoyl-CoA Hydratase, Chain A, domain 1"/>
    <property type="match status" value="1"/>
</dbReference>
<accession>A0A3B1BKX0</accession>
<evidence type="ECO:0000313" key="8">
    <source>
        <dbReference type="EMBL" id="VAX06875.1"/>
    </source>
</evidence>
<comment type="subcellular location">
    <subcellularLocation>
        <location evidence="1">Mitochondrion</location>
    </subcellularLocation>
</comment>
<keyword evidence="3" id="KW-0809">Transit peptide</keyword>
<keyword evidence="5" id="KW-0496">Mitochondrion</keyword>
<dbReference type="InterPro" id="IPR014748">
    <property type="entry name" value="Enoyl-CoA_hydra_C"/>
</dbReference>
<dbReference type="NCBIfam" id="NF006008">
    <property type="entry name" value="PRK08139.1"/>
    <property type="match status" value="1"/>
</dbReference>
<keyword evidence="2" id="KW-0276">Fatty acid metabolism</keyword>
<keyword evidence="8" id="KW-0456">Lyase</keyword>
<dbReference type="Pfam" id="PF00378">
    <property type="entry name" value="ECH_1"/>
    <property type="match status" value="1"/>
</dbReference>
<evidence type="ECO:0000256" key="5">
    <source>
        <dbReference type="ARBA" id="ARBA00023128"/>
    </source>
</evidence>
<reference evidence="8" key="1">
    <citation type="submission" date="2018-06" db="EMBL/GenBank/DDBJ databases">
        <authorList>
            <person name="Zhirakovskaya E."/>
        </authorList>
    </citation>
    <scope>NUCLEOTIDE SEQUENCE</scope>
</reference>
<sequence>MPSSNHLLFDLSDHVLTLTLNQENHRNSLSEEMLSALLKQLLASYENQQVRVIIIAAAGPVFCAGHNLKELNEHHKDEDGGKAFFQKIMRLCAKVMQAIVNHPRPVIAKVQGMATAAGCQLVASCDLAIATDDSRFCTPGVNIGLFCSTPMVALSRNLSRKQAMKMLLLGDSIDAPTALSYGLINQIVPADELDNAVNDYCKKLCRKSAATLKIGKEAFYQQAEMSLADAYEYTCGVMVSNLLHRDAKEGIDAFIGKRPADFGHDSS</sequence>
<evidence type="ECO:0000256" key="3">
    <source>
        <dbReference type="ARBA" id="ARBA00022946"/>
    </source>
</evidence>
<protein>
    <recommendedName>
        <fullName evidence="7">Enoyl-CoA hydratase domain-containing protein 3, mitochondrial</fullName>
    </recommendedName>
</protein>
<evidence type="ECO:0000256" key="7">
    <source>
        <dbReference type="ARBA" id="ARBA00040545"/>
    </source>
</evidence>
<evidence type="ECO:0000256" key="4">
    <source>
        <dbReference type="ARBA" id="ARBA00023098"/>
    </source>
</evidence>
<dbReference type="InterPro" id="IPR001753">
    <property type="entry name" value="Enoyl-CoA_hydra/iso"/>
</dbReference>
<dbReference type="InterPro" id="IPR052377">
    <property type="entry name" value="Mitochondrial_ECH-domain"/>
</dbReference>
<proteinExistence type="predicted"/>